<feature type="chain" id="PRO_5024882710" description="Lipoprotein" evidence="1">
    <location>
        <begin position="31"/>
        <end position="139"/>
    </location>
</feature>
<dbReference type="EMBL" id="AAHEMO010000002">
    <property type="protein sequence ID" value="EBV2084604.1"/>
    <property type="molecule type" value="Genomic_DNA"/>
</dbReference>
<evidence type="ECO:0000313" key="2">
    <source>
        <dbReference type="EMBL" id="EBV2084604.1"/>
    </source>
</evidence>
<proteinExistence type="predicted"/>
<comment type="caution">
    <text evidence="2">The sequence shown here is derived from an EMBL/GenBank/DDBJ whole genome shotgun (WGS) entry which is preliminary data.</text>
</comment>
<evidence type="ECO:0000256" key="1">
    <source>
        <dbReference type="SAM" id="SignalP"/>
    </source>
</evidence>
<keyword evidence="1" id="KW-0732">Signal</keyword>
<sequence>MIPLMPNYLTGYLKATIVILSAGLSGCDLANGATESGVYQKYTNGPFREPTIVMSPGWRMDDHGKEALIFGSSQCPDANGNTTSEGGCVLIENHSETVAVIVVDATKQFRRQETWTIEHKKDRTIVMRPDNSYVMPWVK</sequence>
<reference evidence="2" key="1">
    <citation type="submission" date="2018-06" db="EMBL/GenBank/DDBJ databases">
        <authorList>
            <person name="Ashton P.M."/>
            <person name="Dallman T."/>
            <person name="Nair S."/>
            <person name="De Pinna E."/>
            <person name="Peters T."/>
            <person name="Grant K."/>
        </authorList>
    </citation>
    <scope>NUCLEOTIDE SEQUENCE</scope>
    <source>
        <strain evidence="2">227932</strain>
    </source>
</reference>
<name>A0A5V7ZGC1_SALET</name>
<organism evidence="2">
    <name type="scientific">Salmonella enterica subsp. enterica serovar Agbeni</name>
    <dbReference type="NCBI Taxonomy" id="1967642"/>
    <lineage>
        <taxon>Bacteria</taxon>
        <taxon>Pseudomonadati</taxon>
        <taxon>Pseudomonadota</taxon>
        <taxon>Gammaproteobacteria</taxon>
        <taxon>Enterobacterales</taxon>
        <taxon>Enterobacteriaceae</taxon>
        <taxon>Salmonella</taxon>
    </lineage>
</organism>
<protein>
    <recommendedName>
        <fullName evidence="3">Lipoprotein</fullName>
    </recommendedName>
</protein>
<gene>
    <name evidence="2" type="ORF">DNZ68_04300</name>
</gene>
<accession>A0A5V7ZGC1</accession>
<evidence type="ECO:0008006" key="3">
    <source>
        <dbReference type="Google" id="ProtNLM"/>
    </source>
</evidence>
<dbReference type="AlphaFoldDB" id="A0A5V7ZGC1"/>
<feature type="signal peptide" evidence="1">
    <location>
        <begin position="1"/>
        <end position="30"/>
    </location>
</feature>